<gene>
    <name evidence="2" type="ORF">FSB_LOCUS5023</name>
</gene>
<dbReference type="PANTHER" id="PTHR48434:SF1">
    <property type="entry name" value="(RAPE) HYPOTHETICAL PROTEIN"/>
    <property type="match status" value="1"/>
</dbReference>
<protein>
    <submittedName>
        <fullName evidence="2">Uncharacterized protein</fullName>
    </submittedName>
</protein>
<proteinExistence type="predicted"/>
<dbReference type="EMBL" id="OIVN01000255">
    <property type="protein sequence ID" value="SPC77141.1"/>
    <property type="molecule type" value="Genomic_DNA"/>
</dbReference>
<feature type="compositionally biased region" description="Low complexity" evidence="1">
    <location>
        <begin position="38"/>
        <end position="51"/>
    </location>
</feature>
<dbReference type="PANTHER" id="PTHR48434">
    <property type="entry name" value="(RAPE) HYPOTHETICAL PROTEIN"/>
    <property type="match status" value="1"/>
</dbReference>
<accession>A0A2N9ER03</accession>
<sequence length="474" mass="54669">MAGKNAKKATSTSSKIPPNKLPEIKPELVTPSQLVRYNPQQASSQNNPSSSRMVSLGKPVQSSSSFAKALVESYDPYNKKIVPATPAAPIKHRNNKKAVSPHHLLFAEKLFQIEFEHRRIENPLHLIKSYFPPHPTDGIQQHYCPSVPYKTIHFYQNILQQEGSVEIKSILGKTPETKRSASVPQRLRSLNSLISEKWGNPWITRPLNKHDFGYTYYDYIDAWYKVLLIQFPNMAHSWFIQFNTEFQFTKPECQPPLWFLKWWSFHGSQAEIIPDTLWNSVPPTKKGSPPLSTHTLKQALLHFTKSYRCSEYHSRYPPILLFCFKYKVPWIVKWSYQIKDNILIRNHTVKWWDNYDRDRIIKFVYNEFPEIKQVEDQPSMPDFLKGKSPEELAEICKFAAQACQAASASASGKGKSPAKSSASSEGSTTEMVHLSQFSVPIKKNWYEDTLYQDAQDPNAELEEYEALLEEQLLE</sequence>
<name>A0A2N9ER03_FAGSY</name>
<evidence type="ECO:0000256" key="1">
    <source>
        <dbReference type="SAM" id="MobiDB-lite"/>
    </source>
</evidence>
<feature type="region of interest" description="Disordered" evidence="1">
    <location>
        <begin position="1"/>
        <end position="57"/>
    </location>
</feature>
<organism evidence="2">
    <name type="scientific">Fagus sylvatica</name>
    <name type="common">Beechnut</name>
    <dbReference type="NCBI Taxonomy" id="28930"/>
    <lineage>
        <taxon>Eukaryota</taxon>
        <taxon>Viridiplantae</taxon>
        <taxon>Streptophyta</taxon>
        <taxon>Embryophyta</taxon>
        <taxon>Tracheophyta</taxon>
        <taxon>Spermatophyta</taxon>
        <taxon>Magnoliopsida</taxon>
        <taxon>eudicotyledons</taxon>
        <taxon>Gunneridae</taxon>
        <taxon>Pentapetalae</taxon>
        <taxon>rosids</taxon>
        <taxon>fabids</taxon>
        <taxon>Fagales</taxon>
        <taxon>Fagaceae</taxon>
        <taxon>Fagus</taxon>
    </lineage>
</organism>
<evidence type="ECO:0000313" key="2">
    <source>
        <dbReference type="EMBL" id="SPC77141.1"/>
    </source>
</evidence>
<dbReference type="AlphaFoldDB" id="A0A2N9ER03"/>
<reference evidence="2" key="1">
    <citation type="submission" date="2018-02" db="EMBL/GenBank/DDBJ databases">
        <authorList>
            <person name="Cohen D.B."/>
            <person name="Kent A.D."/>
        </authorList>
    </citation>
    <scope>NUCLEOTIDE SEQUENCE</scope>
</reference>